<dbReference type="Gene3D" id="3.40.50.410">
    <property type="entry name" value="von Willebrand factor, type A domain"/>
    <property type="match status" value="1"/>
</dbReference>
<evidence type="ECO:0000313" key="2">
    <source>
        <dbReference type="EMBL" id="SEB03976.1"/>
    </source>
</evidence>
<accession>A0A1H4G2W9</accession>
<dbReference type="PANTHER" id="PTHR10579:SF43">
    <property type="entry name" value="ZINC FINGER (C3HC4-TYPE RING FINGER) FAMILY PROTEIN"/>
    <property type="match status" value="1"/>
</dbReference>
<proteinExistence type="predicted"/>
<dbReference type="InterPro" id="IPR051266">
    <property type="entry name" value="CLCR"/>
</dbReference>
<dbReference type="RefSeq" id="WP_175479045.1">
    <property type="nucleotide sequence ID" value="NZ_FNQM01000035.1"/>
</dbReference>
<dbReference type="InterPro" id="IPR036465">
    <property type="entry name" value="vWFA_dom_sf"/>
</dbReference>
<dbReference type="InterPro" id="IPR002035">
    <property type="entry name" value="VWF_A"/>
</dbReference>
<feature type="domain" description="VWFA" evidence="1">
    <location>
        <begin position="353"/>
        <end position="539"/>
    </location>
</feature>
<dbReference type="Pfam" id="PF13531">
    <property type="entry name" value="SBP_bac_11"/>
    <property type="match status" value="1"/>
</dbReference>
<dbReference type="AlphaFoldDB" id="A0A1H4G2W9"/>
<reference evidence="2 3" key="1">
    <citation type="submission" date="2016-10" db="EMBL/GenBank/DDBJ databases">
        <authorList>
            <person name="de Groot N.N."/>
        </authorList>
    </citation>
    <scope>NUCLEOTIDE SEQUENCE [LARGE SCALE GENOMIC DNA]</scope>
    <source>
        <strain evidence="2 3">DSM 15345</strain>
    </source>
</reference>
<evidence type="ECO:0000313" key="3">
    <source>
        <dbReference type="Proteomes" id="UP000198703"/>
    </source>
</evidence>
<protein>
    <submittedName>
        <fullName evidence="2">Ca-activated chloride channel family protein</fullName>
    </submittedName>
</protein>
<keyword evidence="3" id="KW-1185">Reference proteome</keyword>
<dbReference type="Pfam" id="PF13519">
    <property type="entry name" value="VWA_2"/>
    <property type="match status" value="1"/>
</dbReference>
<dbReference type="SUPFAM" id="SSF53300">
    <property type="entry name" value="vWA-like"/>
    <property type="match status" value="1"/>
</dbReference>
<gene>
    <name evidence="2" type="ORF">SAMN05444370_13520</name>
</gene>
<dbReference type="Proteomes" id="UP000198703">
    <property type="component" value="Unassembled WGS sequence"/>
</dbReference>
<evidence type="ECO:0000259" key="1">
    <source>
        <dbReference type="PROSITE" id="PS50234"/>
    </source>
</evidence>
<dbReference type="STRING" id="89524.SAMN05444370_13520"/>
<organism evidence="2 3">
    <name type="scientific">Rubrimonas cliftonensis</name>
    <dbReference type="NCBI Taxonomy" id="89524"/>
    <lineage>
        <taxon>Bacteria</taxon>
        <taxon>Pseudomonadati</taxon>
        <taxon>Pseudomonadota</taxon>
        <taxon>Alphaproteobacteria</taxon>
        <taxon>Rhodobacterales</taxon>
        <taxon>Paracoccaceae</taxon>
        <taxon>Rubrimonas</taxon>
    </lineage>
</organism>
<sequence length="539" mass="56686">MTPRILASLVVLLAIVAAALFGWGGVGGPHRGVELSIVSGSENRPLGALVQDWARQEGAEVSMTWLGSVDIAREIEKGTAGAHDAVWPAHSMWIEFGDAQRVVKHDRSILRSPVALGLRRSIAERLGWIGRDDVTVQDIAAAAESGAFRLAMTSASQSNSGASAYIGFLYAFAGDPDLLTLDHLADPQVRARATDLFASVDRSSGSSGWLGEAFVAHPDRFDAMINYESVLIDTNRALVTAGREPLHVIYPANGLAVADSPLGYVEKGDASREAAFLSLQAHLLSPPVQAELFASGRRAGLLGLSTTDAPPAVWNADWGLDPAREIAPVPTPARDVIREALRLYQTALRKPSFTVWVLDVSGSMEGVPLTALKQAMGLVLDPERAALLLLDPAPGDVTVVIPFSSAPGPARRIDGADGAALRSLLAEVEALKAGGATDLYAALGAALAVLEAAERDGSLDGRLPAIIALTDGASDETGRTALLDRLQASAVGRDTPIHAIAIGKADERQLSELNDRTVGRLFRADDDIAGALRGARGYN</sequence>
<name>A0A1H4G2W9_9RHOB</name>
<dbReference type="SUPFAM" id="SSF53850">
    <property type="entry name" value="Periplasmic binding protein-like II"/>
    <property type="match status" value="1"/>
</dbReference>
<dbReference type="SMART" id="SM00327">
    <property type="entry name" value="VWA"/>
    <property type="match status" value="1"/>
</dbReference>
<dbReference type="PANTHER" id="PTHR10579">
    <property type="entry name" value="CALCIUM-ACTIVATED CHLORIDE CHANNEL REGULATOR"/>
    <property type="match status" value="1"/>
</dbReference>
<dbReference type="PROSITE" id="PS50234">
    <property type="entry name" value="VWFA"/>
    <property type="match status" value="1"/>
</dbReference>
<dbReference type="CDD" id="cd00198">
    <property type="entry name" value="vWFA"/>
    <property type="match status" value="1"/>
</dbReference>
<dbReference type="EMBL" id="FNQM01000035">
    <property type="protein sequence ID" value="SEB03976.1"/>
    <property type="molecule type" value="Genomic_DNA"/>
</dbReference>